<evidence type="ECO:0000313" key="1">
    <source>
        <dbReference type="EMBL" id="GMR49384.1"/>
    </source>
</evidence>
<name>A0AAN5CRS9_9BILA</name>
<proteinExistence type="predicted"/>
<gene>
    <name evidence="1" type="ORF">PMAYCL1PPCAC_19579</name>
</gene>
<reference evidence="2" key="1">
    <citation type="submission" date="2022-10" db="EMBL/GenBank/DDBJ databases">
        <title>Genome assembly of Pristionchus species.</title>
        <authorList>
            <person name="Yoshida K."/>
            <person name="Sommer R.J."/>
        </authorList>
    </citation>
    <scope>NUCLEOTIDE SEQUENCE [LARGE SCALE GENOMIC DNA]</scope>
    <source>
        <strain evidence="2">RS5460</strain>
    </source>
</reference>
<keyword evidence="2" id="KW-1185">Reference proteome</keyword>
<dbReference type="AlphaFoldDB" id="A0AAN5CRS9"/>
<evidence type="ECO:0000313" key="2">
    <source>
        <dbReference type="Proteomes" id="UP001328107"/>
    </source>
</evidence>
<dbReference type="EMBL" id="BTRK01000004">
    <property type="protein sequence ID" value="GMR49384.1"/>
    <property type="molecule type" value="Genomic_DNA"/>
</dbReference>
<protein>
    <submittedName>
        <fullName evidence="1">Uncharacterized protein</fullName>
    </submittedName>
</protein>
<sequence>MFEESKSRPPNELIDSSINQAMTCGGMDETVPLFKNDQPKEIKEEPMEMKEEPIDEFTDIKQEEPVADLYCPSTGSSRPIETNRFRHVFNKKCYLCGKLTSIFRVIPDWGKTRANLLRKEKCSREEAKKLIASIYYYSETVETLSLLPKCL</sequence>
<accession>A0AAN5CRS9</accession>
<dbReference type="Proteomes" id="UP001328107">
    <property type="component" value="Unassembled WGS sequence"/>
</dbReference>
<organism evidence="1 2">
    <name type="scientific">Pristionchus mayeri</name>
    <dbReference type="NCBI Taxonomy" id="1317129"/>
    <lineage>
        <taxon>Eukaryota</taxon>
        <taxon>Metazoa</taxon>
        <taxon>Ecdysozoa</taxon>
        <taxon>Nematoda</taxon>
        <taxon>Chromadorea</taxon>
        <taxon>Rhabditida</taxon>
        <taxon>Rhabditina</taxon>
        <taxon>Diplogasteromorpha</taxon>
        <taxon>Diplogasteroidea</taxon>
        <taxon>Neodiplogasteridae</taxon>
        <taxon>Pristionchus</taxon>
    </lineage>
</organism>
<comment type="caution">
    <text evidence="1">The sequence shown here is derived from an EMBL/GenBank/DDBJ whole genome shotgun (WGS) entry which is preliminary data.</text>
</comment>